<protein>
    <submittedName>
        <fullName evidence="2">Secretion protein</fullName>
    </submittedName>
</protein>
<name>A0ABN5PFQ7_9VIBR</name>
<proteinExistence type="predicted"/>
<dbReference type="InterPro" id="IPR015106">
    <property type="entry name" value="Pas_Saposin"/>
</dbReference>
<evidence type="ECO:0000259" key="1">
    <source>
        <dbReference type="Pfam" id="PF09016"/>
    </source>
</evidence>
<sequence>MKALIYDTLVSLANQEPEQHAKIRQNLYDQLNLPFDKQLALFACALGPAGSGKLDSNEVINNAVDRAIQLLETPMR</sequence>
<organism evidence="2 3">
    <name type="scientific">Vibrio alfacsensis</name>
    <dbReference type="NCBI Taxonomy" id="1074311"/>
    <lineage>
        <taxon>Bacteria</taxon>
        <taxon>Pseudomonadati</taxon>
        <taxon>Pseudomonadota</taxon>
        <taxon>Gammaproteobacteria</taxon>
        <taxon>Vibrionales</taxon>
        <taxon>Vibrionaceae</taxon>
        <taxon>Vibrio</taxon>
    </lineage>
</organism>
<gene>
    <name evidence="2" type="ORF">D1115_11390</name>
</gene>
<dbReference type="Pfam" id="PF09016">
    <property type="entry name" value="Pas_Saposin"/>
    <property type="match status" value="1"/>
</dbReference>
<dbReference type="EMBL" id="CP032093">
    <property type="protein sequence ID" value="AXY01663.1"/>
    <property type="molecule type" value="Genomic_DNA"/>
</dbReference>
<keyword evidence="3" id="KW-1185">Reference proteome</keyword>
<dbReference type="Gene3D" id="1.20.1280.100">
    <property type="entry name" value="Pas factor, saposin domain"/>
    <property type="match status" value="1"/>
</dbReference>
<accession>A0ABN5PFQ7</accession>
<dbReference type="RefSeq" id="WP_128811414.1">
    <property type="nucleotide sequence ID" value="NZ_AP019849.1"/>
</dbReference>
<evidence type="ECO:0000313" key="2">
    <source>
        <dbReference type="EMBL" id="AXY01663.1"/>
    </source>
</evidence>
<dbReference type="Proteomes" id="UP000262832">
    <property type="component" value="Chromosome I"/>
</dbReference>
<reference evidence="2 3" key="1">
    <citation type="submission" date="2018-08" db="EMBL/GenBank/DDBJ databases">
        <title>Genomic taxonomy of the Vibrionaceae family.</title>
        <authorList>
            <person name="Gomez-Gil B."/>
            <person name="Tanaka M."/>
            <person name="Sawabe T."/>
            <person name="Enciso-Ibarra K."/>
        </authorList>
    </citation>
    <scope>NUCLEOTIDE SEQUENCE [LARGE SCALE GENOMIC DNA]</scope>
    <source>
        <strain evidence="2 3">CAIM 1831</strain>
    </source>
</reference>
<evidence type="ECO:0000313" key="3">
    <source>
        <dbReference type="Proteomes" id="UP000262832"/>
    </source>
</evidence>
<feature type="domain" description="Pas factor saposin" evidence="1">
    <location>
        <begin position="3"/>
        <end position="72"/>
    </location>
</feature>